<reference evidence="1" key="1">
    <citation type="submission" date="2020-04" db="EMBL/GenBank/DDBJ databases">
        <authorList>
            <person name="Chiriac C."/>
            <person name="Salcher M."/>
            <person name="Ghai R."/>
            <person name="Kavagutti S V."/>
        </authorList>
    </citation>
    <scope>NUCLEOTIDE SEQUENCE</scope>
</reference>
<dbReference type="EMBL" id="LR796586">
    <property type="protein sequence ID" value="CAB4153313.1"/>
    <property type="molecule type" value="Genomic_DNA"/>
</dbReference>
<gene>
    <name evidence="1" type="ORF">UFOVP621_89</name>
</gene>
<protein>
    <submittedName>
        <fullName evidence="1">Uncharacterized protein</fullName>
    </submittedName>
</protein>
<accession>A0A6J5N7Y6</accession>
<proteinExistence type="predicted"/>
<sequence length="73" mass="8481">MQDVDRRQHEPMDEEEIDFVVSFSSAFLEQADGNGHLFEVATEWSQERVMAYQQAFFIMNVAVNNPEIIGEQE</sequence>
<organism evidence="1">
    <name type="scientific">uncultured Caudovirales phage</name>
    <dbReference type="NCBI Taxonomy" id="2100421"/>
    <lineage>
        <taxon>Viruses</taxon>
        <taxon>Duplodnaviria</taxon>
        <taxon>Heunggongvirae</taxon>
        <taxon>Uroviricota</taxon>
        <taxon>Caudoviricetes</taxon>
        <taxon>Peduoviridae</taxon>
        <taxon>Maltschvirus</taxon>
        <taxon>Maltschvirus maltsch</taxon>
    </lineage>
</organism>
<evidence type="ECO:0000313" key="1">
    <source>
        <dbReference type="EMBL" id="CAB4153313.1"/>
    </source>
</evidence>
<name>A0A6J5N7Y6_9CAUD</name>